<dbReference type="RefSeq" id="XP_044722172.1">
    <property type="nucleotide sequence ID" value="XM_044863558.1"/>
</dbReference>
<protein>
    <submittedName>
        <fullName evidence="2">DSBA-like thioredoxin domain-containing protein</fullName>
    </submittedName>
</protein>
<comment type="caution">
    <text evidence="2">The sequence shown here is derived from an EMBL/GenBank/DDBJ whole genome shotgun (WGS) entry which is preliminary data.</text>
</comment>
<dbReference type="Pfam" id="PF01323">
    <property type="entry name" value="DSBA"/>
    <property type="match status" value="1"/>
</dbReference>
<sequence length="241" mass="26134">MTHFDITIISDTVCPFCHLGKMRLDRAISLYRKTVPGGSSSTFTIRWHAYLLDRNPPAKSMSVLDAAAGRFGAHRLPAKQARMAQLGAQEGLDYTFAGRIGASRDSHRMVQLGVTKGLDVADRLMGAIMGMFFEEGADITSWDDLETAAARVGIDRDEARRWLEDGEGGEQVDREVAEAYRMGLNGVPKFIINGAYEVDGAEDVSGFLAQLVAAKDAAEDGVAAKERRIRAVCGAESGCVF</sequence>
<evidence type="ECO:0000259" key="1">
    <source>
        <dbReference type="Pfam" id="PF01323"/>
    </source>
</evidence>
<reference evidence="2" key="1">
    <citation type="submission" date="2021-09" db="EMBL/GenBank/DDBJ databases">
        <title>A high-quality genome of the endoparasitic fungus Hirsutella rhossiliensis with a comparison of Hirsutella genomes reveals transposable elements contributing to genome size variation.</title>
        <authorList>
            <person name="Lin R."/>
            <person name="Jiao Y."/>
            <person name="Sun X."/>
            <person name="Ling J."/>
            <person name="Xie B."/>
            <person name="Cheng X."/>
        </authorList>
    </citation>
    <scope>NUCLEOTIDE SEQUENCE</scope>
    <source>
        <strain evidence="2">HR02</strain>
    </source>
</reference>
<evidence type="ECO:0000313" key="2">
    <source>
        <dbReference type="EMBL" id="KAH0964659.1"/>
    </source>
</evidence>
<dbReference type="GeneID" id="68354216"/>
<evidence type="ECO:0000313" key="3">
    <source>
        <dbReference type="Proteomes" id="UP000824596"/>
    </source>
</evidence>
<dbReference type="OrthoDB" id="1930760at2759"/>
<dbReference type="Gene3D" id="3.40.30.10">
    <property type="entry name" value="Glutaredoxin"/>
    <property type="match status" value="1"/>
</dbReference>
<dbReference type="PANTHER" id="PTHR13887:SF41">
    <property type="entry name" value="THIOREDOXIN SUPERFAMILY PROTEIN"/>
    <property type="match status" value="1"/>
</dbReference>
<dbReference type="CDD" id="cd03024">
    <property type="entry name" value="DsbA_FrnE"/>
    <property type="match status" value="1"/>
</dbReference>
<dbReference type="InterPro" id="IPR036249">
    <property type="entry name" value="Thioredoxin-like_sf"/>
</dbReference>
<dbReference type="InterPro" id="IPR001853">
    <property type="entry name" value="DSBA-like_thioredoxin_dom"/>
</dbReference>
<dbReference type="AlphaFoldDB" id="A0A9P8N0M7"/>
<gene>
    <name evidence="2" type="ORF">HRG_05087</name>
</gene>
<feature type="domain" description="DSBA-like thioredoxin" evidence="1">
    <location>
        <begin position="6"/>
        <end position="211"/>
    </location>
</feature>
<name>A0A9P8N0M7_9HYPO</name>
<dbReference type="GO" id="GO:0016491">
    <property type="term" value="F:oxidoreductase activity"/>
    <property type="evidence" value="ECO:0007669"/>
    <property type="project" value="InterPro"/>
</dbReference>
<dbReference type="SUPFAM" id="SSF52833">
    <property type="entry name" value="Thioredoxin-like"/>
    <property type="match status" value="1"/>
</dbReference>
<proteinExistence type="predicted"/>
<organism evidence="2 3">
    <name type="scientific">Hirsutella rhossiliensis</name>
    <dbReference type="NCBI Taxonomy" id="111463"/>
    <lineage>
        <taxon>Eukaryota</taxon>
        <taxon>Fungi</taxon>
        <taxon>Dikarya</taxon>
        <taxon>Ascomycota</taxon>
        <taxon>Pezizomycotina</taxon>
        <taxon>Sordariomycetes</taxon>
        <taxon>Hypocreomycetidae</taxon>
        <taxon>Hypocreales</taxon>
        <taxon>Ophiocordycipitaceae</taxon>
        <taxon>Hirsutella</taxon>
    </lineage>
</organism>
<dbReference type="PANTHER" id="PTHR13887">
    <property type="entry name" value="GLUTATHIONE S-TRANSFERASE KAPPA"/>
    <property type="match status" value="1"/>
</dbReference>
<dbReference type="EMBL" id="JAIZPD010000004">
    <property type="protein sequence ID" value="KAH0964659.1"/>
    <property type="molecule type" value="Genomic_DNA"/>
</dbReference>
<dbReference type="Proteomes" id="UP000824596">
    <property type="component" value="Unassembled WGS sequence"/>
</dbReference>
<accession>A0A9P8N0M7</accession>
<keyword evidence="3" id="KW-1185">Reference proteome</keyword>